<proteinExistence type="predicted"/>
<protein>
    <submittedName>
        <fullName evidence="1">Uncharacterized protein</fullName>
    </submittedName>
</protein>
<gene>
    <name evidence="1" type="ORF">MOPEL_021_00020</name>
</gene>
<name>H5UPA9_9MICO</name>
<accession>H5UPA9</accession>
<evidence type="ECO:0000313" key="1">
    <source>
        <dbReference type="EMBL" id="GAB47567.1"/>
    </source>
</evidence>
<keyword evidence="2" id="KW-1185">Reference proteome</keyword>
<dbReference type="Proteomes" id="UP000004367">
    <property type="component" value="Unassembled WGS sequence"/>
</dbReference>
<evidence type="ECO:0000313" key="2">
    <source>
        <dbReference type="Proteomes" id="UP000004367"/>
    </source>
</evidence>
<dbReference type="EMBL" id="BAFE01000020">
    <property type="protein sequence ID" value="GAB47567.1"/>
    <property type="molecule type" value="Genomic_DNA"/>
</dbReference>
<dbReference type="STRING" id="1089455.MOPEL_021_00020"/>
<dbReference type="AlphaFoldDB" id="H5UPA9"/>
<reference evidence="1 2" key="1">
    <citation type="submission" date="2012-02" db="EMBL/GenBank/DDBJ databases">
        <title>Whole genome shotgun sequence of Mobilicoccus pelagius NBRC 104925.</title>
        <authorList>
            <person name="Yoshida Y."/>
            <person name="Hosoyama A."/>
            <person name="Tsuchikane K."/>
            <person name="Katsumata H."/>
            <person name="Yamazaki S."/>
            <person name="Fujita N."/>
        </authorList>
    </citation>
    <scope>NUCLEOTIDE SEQUENCE [LARGE SCALE GENOMIC DNA]</scope>
    <source>
        <strain evidence="1 2">NBRC 104925</strain>
    </source>
</reference>
<comment type="caution">
    <text evidence="1">The sequence shown here is derived from an EMBL/GenBank/DDBJ whole genome shotgun (WGS) entry which is preliminary data.</text>
</comment>
<organism evidence="1 2">
    <name type="scientific">Mobilicoccus pelagius NBRC 104925</name>
    <dbReference type="NCBI Taxonomy" id="1089455"/>
    <lineage>
        <taxon>Bacteria</taxon>
        <taxon>Bacillati</taxon>
        <taxon>Actinomycetota</taxon>
        <taxon>Actinomycetes</taxon>
        <taxon>Micrococcales</taxon>
        <taxon>Dermatophilaceae</taxon>
        <taxon>Mobilicoccus</taxon>
    </lineage>
</organism>
<dbReference type="eggNOG" id="ENOG5034013">
    <property type="taxonomic scope" value="Bacteria"/>
</dbReference>
<sequence>MISHQARNGRGAPDGWADARSVLRRPLTEDMALTVPRTGRKHLLPSAMWGRIFFDDVAIPWSSADAHRLRVVERLRAAGASEADLRRPSPLWPLLRSAGGAHTQVLSAWPLLDPWRDRLPWLEECSWSLVDLEVEQQPPMLRKGALKL</sequence>